<dbReference type="OrthoDB" id="286301at2759"/>
<dbReference type="PANTHER" id="PTHR10900:SF124">
    <property type="entry name" value="FI05614P"/>
    <property type="match status" value="1"/>
</dbReference>
<proteinExistence type="evidence at transcript level"/>
<feature type="region of interest" description="Disordered" evidence="1">
    <location>
        <begin position="382"/>
        <end position="434"/>
    </location>
</feature>
<dbReference type="InterPro" id="IPR000782">
    <property type="entry name" value="FAS1_domain"/>
</dbReference>
<evidence type="ECO:0000259" key="3">
    <source>
        <dbReference type="PROSITE" id="PS50213"/>
    </source>
</evidence>
<feature type="domain" description="FAS1" evidence="3">
    <location>
        <begin position="590"/>
        <end position="717"/>
    </location>
</feature>
<evidence type="ECO:0000256" key="2">
    <source>
        <dbReference type="SAM" id="SignalP"/>
    </source>
</evidence>
<organism evidence="4">
    <name type="scientific">Lepeophtheirus salmonis</name>
    <name type="common">Salmon louse</name>
    <name type="synonym">Caligus salmonis</name>
    <dbReference type="NCBI Taxonomy" id="72036"/>
    <lineage>
        <taxon>Eukaryota</taxon>
        <taxon>Metazoa</taxon>
        <taxon>Ecdysozoa</taxon>
        <taxon>Arthropoda</taxon>
        <taxon>Crustacea</taxon>
        <taxon>Multicrustacea</taxon>
        <taxon>Hexanauplia</taxon>
        <taxon>Copepoda</taxon>
        <taxon>Siphonostomatoida</taxon>
        <taxon>Caligidae</taxon>
        <taxon>Lepeophtheirus</taxon>
    </lineage>
</organism>
<dbReference type="EMBL" id="HACA01001464">
    <property type="protein sequence ID" value="CDW18825.1"/>
    <property type="molecule type" value="Transcribed_RNA"/>
</dbReference>
<dbReference type="Gene3D" id="2.30.180.10">
    <property type="entry name" value="FAS1 domain"/>
    <property type="match status" value="4"/>
</dbReference>
<feature type="chain" id="PRO_5013519100" evidence="2">
    <location>
        <begin position="17"/>
        <end position="722"/>
    </location>
</feature>
<feature type="compositionally biased region" description="Low complexity" evidence="1">
    <location>
        <begin position="401"/>
        <end position="427"/>
    </location>
</feature>
<accession>A7TZB5</accession>
<dbReference type="PROSITE" id="PS50213">
    <property type="entry name" value="FAS1"/>
    <property type="match status" value="4"/>
</dbReference>
<dbReference type="InterPro" id="IPR036378">
    <property type="entry name" value="FAS1_dom_sf"/>
</dbReference>
<dbReference type="PANTHER" id="PTHR10900">
    <property type="entry name" value="PERIOSTIN-RELATED"/>
    <property type="match status" value="1"/>
</dbReference>
<reference evidence="4" key="1">
    <citation type="submission" date="2007-03" db="EMBL/GenBank/DDBJ databases">
        <title>Salmon louse (Lepeophtheirus salmonis) transcriptomes during post molting maturation and egg production, revealed using EST-sequencing and microarray analysis.</title>
        <authorList>
            <person name="Eichner C."/>
            <person name="Frost P."/>
            <person name="Dysvik B."/>
            <person name="Kristiansen B."/>
            <person name="Jonassen I."/>
            <person name="Nilsen F."/>
        </authorList>
    </citation>
    <scope>NUCLEOTIDE SEQUENCE</scope>
</reference>
<keyword evidence="2" id="KW-0732">Signal</keyword>
<feature type="region of interest" description="Disordered" evidence="1">
    <location>
        <begin position="322"/>
        <end position="342"/>
    </location>
</feature>
<dbReference type="EMBL" id="EF490929">
    <property type="protein sequence ID" value="ABU41111.1"/>
    <property type="molecule type" value="mRNA"/>
</dbReference>
<feature type="domain" description="FAS1" evidence="3">
    <location>
        <begin position="448"/>
        <end position="580"/>
    </location>
</feature>
<dbReference type="Pfam" id="PF02469">
    <property type="entry name" value="Fasciclin"/>
    <property type="match status" value="4"/>
</dbReference>
<dbReference type="FunFam" id="2.30.180.10:FF:000032">
    <property type="entry name" value="Fasciclin domain-containing protein, putative"/>
    <property type="match status" value="1"/>
</dbReference>
<dbReference type="AlphaFoldDB" id="A7TZB5"/>
<evidence type="ECO:0000313" key="5">
    <source>
        <dbReference type="EMBL" id="CDW18825.1"/>
    </source>
</evidence>
<reference evidence="5" key="2">
    <citation type="submission" date="2014-05" db="EMBL/GenBank/DDBJ databases">
        <authorList>
            <person name="Chronopoulou M."/>
        </authorList>
    </citation>
    <scope>NUCLEOTIDE SEQUENCE</scope>
    <source>
        <tissue evidence="5">Whole organism</tissue>
    </source>
</reference>
<sequence length="722" mass="78866">MMKLLAYLLLVGTTLALPYSTNLQESSSDTLIKVAEKLNLKTFVQKALGSDVSKIINHDGPFTVFAPNDTAFTCEQQYPTEYSLNEAMLFHVAMGKIMESDITHEKVVKSLLDGRTIRFNVYNGGQVKTANGRRIMKTDNVARNGVVHVIGGVMSSIFKPSETVATEIVNHYPQHSTFMELVKMSKLFPLLNKMDTPYTLFAPTNEAMAAVDPSFINALKSDMTKLRATIMGHIVKGTWFTPGLISGQSVKTEMGAERMIKTDESNGVISIGEARIVLPDIIAANGAVHSVDKLLFSQSEVESSASTQTLMERMNKYVQESKLWSSSGSSQGSSRRNSYNMGAVSTGSIHDSSFYSKNDNPFFKTNNRRVYGNEQTNVNYLPQDVWSSSSPNGQWNQETQGSGSSSGSYGRTYVASSDDQSSGQVGSWYQGGNGWQEMQNGANQLKSGANDVVSSLKNLGHTEFAQAMENTGISSLFKQSSENFYTLFAPSNEGWNQAKETSNEDEATLVTSHIVSGIRNPGQENVLETLNGNYIHFDNLNSGRIHAYTPRTSLTANGIPMDGRISTVKSGHVRVYSMDGGFNYIASTEQDTLMKRLMSDSEYSKFVSYVNKFGMNSLLDSRNSAFTILAPTNEAMTQAESKLSEQEVASTLLANHFVPGSYFKSKMTSEGVLKTLCGTKLAVHLSGSVIELTGGVHIVKSDMASSNGVIHQVDQLISVQSN</sequence>
<dbReference type="SUPFAM" id="SSF82153">
    <property type="entry name" value="FAS1 domain"/>
    <property type="match status" value="4"/>
</dbReference>
<evidence type="ECO:0000256" key="1">
    <source>
        <dbReference type="SAM" id="MobiDB-lite"/>
    </source>
</evidence>
<name>A7TZB5_LEPSM</name>
<dbReference type="InterPro" id="IPR050904">
    <property type="entry name" value="Adhesion/Biosynth-related"/>
</dbReference>
<feature type="compositionally biased region" description="Low complexity" evidence="1">
    <location>
        <begin position="325"/>
        <end position="338"/>
    </location>
</feature>
<feature type="signal peptide" evidence="2">
    <location>
        <begin position="1"/>
        <end position="16"/>
    </location>
</feature>
<protein>
    <submittedName>
        <fullName evidence="4">Embryo cathepsin L-associated protein</fullName>
    </submittedName>
</protein>
<dbReference type="GO" id="GO:0005615">
    <property type="term" value="C:extracellular space"/>
    <property type="evidence" value="ECO:0007669"/>
    <property type="project" value="TreeGrafter"/>
</dbReference>
<feature type="domain" description="FAS1" evidence="3">
    <location>
        <begin position="27"/>
        <end position="154"/>
    </location>
</feature>
<feature type="compositionally biased region" description="Polar residues" evidence="1">
    <location>
        <begin position="382"/>
        <end position="400"/>
    </location>
</feature>
<evidence type="ECO:0000313" key="4">
    <source>
        <dbReference type="EMBL" id="ABU41111.1"/>
    </source>
</evidence>
<feature type="domain" description="FAS1" evidence="3">
    <location>
        <begin position="162"/>
        <end position="295"/>
    </location>
</feature>
<dbReference type="SMART" id="SM00554">
    <property type="entry name" value="FAS1"/>
    <property type="match status" value="3"/>
</dbReference>